<feature type="compositionally biased region" description="Low complexity" evidence="1">
    <location>
        <begin position="14"/>
        <end position="25"/>
    </location>
</feature>
<organism evidence="2">
    <name type="scientific">Forsythia suspensa parvo-like virus</name>
    <dbReference type="NCBI Taxonomy" id="2739858"/>
    <lineage>
        <taxon>Viruses</taxon>
        <taxon>Monodnaviria</taxon>
        <taxon>Shotokuvirae</taxon>
        <taxon>Cossaviricota</taxon>
        <taxon>Quintoviricetes</taxon>
        <taxon>Piccovirales</taxon>
        <taxon>Parvoviridae</taxon>
    </lineage>
</organism>
<accession>A0A6M9BMH6</accession>
<evidence type="ECO:0000313" key="2">
    <source>
        <dbReference type="EMBL" id="QKK82941.1"/>
    </source>
</evidence>
<dbReference type="EMBL" id="MN832445">
    <property type="protein sequence ID" value="QKK82941.1"/>
    <property type="molecule type" value="Genomic_DNA"/>
</dbReference>
<feature type="region of interest" description="Disordered" evidence="1">
    <location>
        <begin position="1"/>
        <end position="39"/>
    </location>
</feature>
<evidence type="ECO:0000256" key="1">
    <source>
        <dbReference type="SAM" id="MobiDB-lite"/>
    </source>
</evidence>
<name>A0A6M9BMH6_9VIRU</name>
<protein>
    <submittedName>
        <fullName evidence="2">Uncharacterized protein</fullName>
    </submittedName>
</protein>
<feature type="region of interest" description="Disordered" evidence="1">
    <location>
        <begin position="106"/>
        <end position="131"/>
    </location>
</feature>
<proteinExistence type="predicted"/>
<sequence>MPLRVTRSRNQRITSSSSKTTTTSSLVGNMPRRPQRRPHLRGHAGQVLEAALTTGLNPFAQITRVITRPSFTKTVKTDEDIPASWKRKAETPTMSPVTKRFKESLSISPGSAKMAQQGEGKGSGNNGALKETPVDDPFNIQRGPPDYSFATLPFVEDRIVSANFFMRQHTFRMTSPYDTIVSTGSADLNPGSGSALASVAASDAADPSATKARWFELYASMYKYYHVIACRWHITIENQSTQPMWVHEYYGNGVERPSDASNVDMMLWRDTKSHYVGPVATAISSSGYSERNEIPAGENMETDGVAGTAVNYETSNHVVARGPSCILQLSGEYRPGDADREIRTDELVENWTLVNTNPKLPERLNIRIRNQQEGLPAVAGDALNYQTLLTYRIFSRIEYLVEFRELQDGLKYPVAKQPATFTIVTDTRS</sequence>
<reference evidence="2" key="1">
    <citation type="submission" date="2019-12" db="EMBL/GenBank/DDBJ databases">
        <title>Viral genomes from plants on the riverside of the ancient canal in Zhenjiang city, China.</title>
        <authorList>
            <person name="Lu X."/>
            <person name="Yang X.S."/>
            <person name="Zhang W."/>
        </authorList>
    </citation>
    <scope>NUCLEOTIDE SEQUENCE</scope>
    <source>
        <strain evidence="2">Pt110-den- 2Contig232_190202_WEN_enviromentvirus_NW</strain>
    </source>
</reference>
<feature type="compositionally biased region" description="Basic residues" evidence="1">
    <location>
        <begin position="1"/>
        <end position="10"/>
    </location>
</feature>